<evidence type="ECO:0000259" key="3">
    <source>
        <dbReference type="Pfam" id="PF00582"/>
    </source>
</evidence>
<evidence type="ECO:0000313" key="4">
    <source>
        <dbReference type="EMBL" id="GII25822.1"/>
    </source>
</evidence>
<sequence length="137" mass="14776">MVMVGIDGSDAGARAAAYASGLARRQGARLVVVFVAVPSLWIAVANPALVLAQEETFRELTAEARRQVRRGADELGLSVTFVCRRGDPCTQLGRVADKVRADLVVVGADGGRWRRWLPGSMVNRLVRAARWPVVVVP</sequence>
<dbReference type="PANTHER" id="PTHR46268:SF6">
    <property type="entry name" value="UNIVERSAL STRESS PROTEIN UP12"/>
    <property type="match status" value="1"/>
</dbReference>
<protein>
    <submittedName>
        <fullName evidence="4">Universal stress protein A</fullName>
    </submittedName>
</protein>
<comment type="caution">
    <text evidence="4">The sequence shown here is derived from an EMBL/GenBank/DDBJ whole genome shotgun (WGS) entry which is preliminary data.</text>
</comment>
<dbReference type="InterPro" id="IPR014729">
    <property type="entry name" value="Rossmann-like_a/b/a_fold"/>
</dbReference>
<keyword evidence="2" id="KW-0812">Transmembrane</keyword>
<dbReference type="Proteomes" id="UP000599074">
    <property type="component" value="Unassembled WGS sequence"/>
</dbReference>
<dbReference type="InterPro" id="IPR006015">
    <property type="entry name" value="Universal_stress_UspA"/>
</dbReference>
<dbReference type="SUPFAM" id="SSF52402">
    <property type="entry name" value="Adenine nucleotide alpha hydrolases-like"/>
    <property type="match status" value="1"/>
</dbReference>
<organism evidence="4 5">
    <name type="scientific">Planosporangium mesophilum</name>
    <dbReference type="NCBI Taxonomy" id="689768"/>
    <lineage>
        <taxon>Bacteria</taxon>
        <taxon>Bacillati</taxon>
        <taxon>Actinomycetota</taxon>
        <taxon>Actinomycetes</taxon>
        <taxon>Micromonosporales</taxon>
        <taxon>Micromonosporaceae</taxon>
        <taxon>Planosporangium</taxon>
    </lineage>
</organism>
<keyword evidence="5" id="KW-1185">Reference proteome</keyword>
<evidence type="ECO:0000256" key="1">
    <source>
        <dbReference type="ARBA" id="ARBA00008791"/>
    </source>
</evidence>
<dbReference type="AlphaFoldDB" id="A0A8J3X2S8"/>
<reference evidence="4" key="1">
    <citation type="submission" date="2021-01" db="EMBL/GenBank/DDBJ databases">
        <title>Whole genome shotgun sequence of Planosporangium mesophilum NBRC 109066.</title>
        <authorList>
            <person name="Komaki H."/>
            <person name="Tamura T."/>
        </authorList>
    </citation>
    <scope>NUCLEOTIDE SEQUENCE</scope>
    <source>
        <strain evidence="4">NBRC 109066</strain>
    </source>
</reference>
<dbReference type="PANTHER" id="PTHR46268">
    <property type="entry name" value="STRESS RESPONSE PROTEIN NHAX"/>
    <property type="match status" value="1"/>
</dbReference>
<dbReference type="Pfam" id="PF00582">
    <property type="entry name" value="Usp"/>
    <property type="match status" value="1"/>
</dbReference>
<dbReference type="PRINTS" id="PR01438">
    <property type="entry name" value="UNVRSLSTRESS"/>
</dbReference>
<proteinExistence type="inferred from homology"/>
<gene>
    <name evidence="4" type="ORF">Pme01_54190</name>
</gene>
<feature type="transmembrane region" description="Helical" evidence="2">
    <location>
        <begin position="30"/>
        <end position="52"/>
    </location>
</feature>
<evidence type="ECO:0000313" key="5">
    <source>
        <dbReference type="Proteomes" id="UP000599074"/>
    </source>
</evidence>
<evidence type="ECO:0000256" key="2">
    <source>
        <dbReference type="SAM" id="Phobius"/>
    </source>
</evidence>
<comment type="similarity">
    <text evidence="1">Belongs to the universal stress protein A family.</text>
</comment>
<keyword evidence="2" id="KW-0472">Membrane</keyword>
<dbReference type="EMBL" id="BOON01000059">
    <property type="protein sequence ID" value="GII25822.1"/>
    <property type="molecule type" value="Genomic_DNA"/>
</dbReference>
<feature type="domain" description="UspA" evidence="3">
    <location>
        <begin position="2"/>
        <end position="137"/>
    </location>
</feature>
<keyword evidence="2" id="KW-1133">Transmembrane helix</keyword>
<name>A0A8J3X2S8_9ACTN</name>
<dbReference type="Gene3D" id="3.40.50.620">
    <property type="entry name" value="HUPs"/>
    <property type="match status" value="1"/>
</dbReference>
<dbReference type="CDD" id="cd00293">
    <property type="entry name" value="USP-like"/>
    <property type="match status" value="1"/>
</dbReference>
<dbReference type="InterPro" id="IPR006016">
    <property type="entry name" value="UspA"/>
</dbReference>
<accession>A0A8J3X2S8</accession>